<proteinExistence type="predicted"/>
<dbReference type="OrthoDB" id="982626at2"/>
<reference evidence="2" key="1">
    <citation type="submission" date="2019-10" db="EMBL/GenBank/DDBJ databases">
        <title>Complete Genome Sequence of Bradyrhizobium betae type strain PL7HG1T.</title>
        <authorList>
            <person name="Bromfield E.S.P."/>
            <person name="Cloutier S."/>
        </authorList>
    </citation>
    <scope>NUCLEOTIDE SEQUENCE [LARGE SCALE GENOMIC DNA]</scope>
    <source>
        <strain evidence="2">PL7HG1</strain>
    </source>
</reference>
<gene>
    <name evidence="1" type="ORF">F8237_01870</name>
</gene>
<accession>A0A5P6NYV1</accession>
<sequence>MIVDIFGRYRLPLSDEKDLQAKIAEMLALEKVPFVREVRLDGEGKDIVDFMVGEGALLQPLEAACAIEVKIGGSRRAIFRQIERYCEHPQVAEIVLATNVPMNLPFEVKGTPTAIAHLGRSWL</sequence>
<dbReference type="EMBL" id="CP044543">
    <property type="protein sequence ID" value="QFI71230.1"/>
    <property type="molecule type" value="Genomic_DNA"/>
</dbReference>
<dbReference type="AlphaFoldDB" id="A0A5P6NYV1"/>
<dbReference type="RefSeq" id="WP_151642140.1">
    <property type="nucleotide sequence ID" value="NZ_CP044543.1"/>
</dbReference>
<evidence type="ECO:0000313" key="1">
    <source>
        <dbReference type="EMBL" id="QFI71230.1"/>
    </source>
</evidence>
<dbReference type="Proteomes" id="UP000325641">
    <property type="component" value="Chromosome"/>
</dbReference>
<name>A0A5P6NYV1_9BRAD</name>
<evidence type="ECO:0000313" key="2">
    <source>
        <dbReference type="Proteomes" id="UP000325641"/>
    </source>
</evidence>
<protein>
    <submittedName>
        <fullName evidence="1">Uncharacterized protein</fullName>
    </submittedName>
</protein>
<dbReference type="KEGG" id="bbet:F8237_01870"/>
<organism evidence="1 2">
    <name type="scientific">Bradyrhizobium betae</name>
    <dbReference type="NCBI Taxonomy" id="244734"/>
    <lineage>
        <taxon>Bacteria</taxon>
        <taxon>Pseudomonadati</taxon>
        <taxon>Pseudomonadota</taxon>
        <taxon>Alphaproteobacteria</taxon>
        <taxon>Hyphomicrobiales</taxon>
        <taxon>Nitrobacteraceae</taxon>
        <taxon>Bradyrhizobium</taxon>
    </lineage>
</organism>